<reference evidence="1 2" key="1">
    <citation type="submission" date="2015-01" db="EMBL/GenBank/DDBJ databases">
        <title>Genome Sequencing of Rickettsiales.</title>
        <authorList>
            <person name="Daugherty S.C."/>
            <person name="Su Q."/>
            <person name="Abolude K."/>
            <person name="Beier-Sexton M."/>
            <person name="Carlyon J.A."/>
            <person name="Carter R."/>
            <person name="Day N.P."/>
            <person name="Dumler S.J."/>
            <person name="Dyachenko V."/>
            <person name="Godinez A."/>
            <person name="Kurtti T.J."/>
            <person name="Lichay M."/>
            <person name="Mullins K.E."/>
            <person name="Ott S."/>
            <person name="Pappas-Brown V."/>
            <person name="Paris D.H."/>
            <person name="Patel P."/>
            <person name="Richards A.L."/>
            <person name="Sadzewicz L."/>
            <person name="Sears K."/>
            <person name="Seidman D."/>
            <person name="Sengamalay N."/>
            <person name="Stenos J."/>
            <person name="Tallon L.J."/>
            <person name="Vincent G."/>
            <person name="Fraser C.M."/>
            <person name="Munderloh U."/>
            <person name="Dunning-Hotopp J.C."/>
        </authorList>
    </citation>
    <scope>NUCLEOTIDE SEQUENCE [LARGE SCALE GENOMIC DNA]</scope>
    <source>
        <strain evidence="1 2">Pedreira</strain>
    </source>
</reference>
<evidence type="ECO:0000313" key="2">
    <source>
        <dbReference type="Proteomes" id="UP000033475"/>
    </source>
</evidence>
<organism evidence="1 2">
    <name type="scientific">Rickettsia felis str. Pedreira</name>
    <dbReference type="NCBI Taxonomy" id="1359196"/>
    <lineage>
        <taxon>Bacteria</taxon>
        <taxon>Pseudomonadati</taxon>
        <taxon>Pseudomonadota</taxon>
        <taxon>Alphaproteobacteria</taxon>
        <taxon>Rickettsiales</taxon>
        <taxon>Rickettsiaceae</taxon>
        <taxon>Rickettsieae</taxon>
        <taxon>Rickettsia</taxon>
        <taxon>spotted fever group</taxon>
    </lineage>
</organism>
<sequence length="41" mass="4955">MEKLKRYNEALELYNIALELDPNYPEAKEKKQEILNMQKSK</sequence>
<dbReference type="SUPFAM" id="SSF48452">
    <property type="entry name" value="TPR-like"/>
    <property type="match status" value="1"/>
</dbReference>
<comment type="caution">
    <text evidence="1">The sequence shown here is derived from an EMBL/GenBank/DDBJ whole genome shotgun (WGS) entry which is preliminary data.</text>
</comment>
<dbReference type="InterPro" id="IPR011990">
    <property type="entry name" value="TPR-like_helical_dom_sf"/>
</dbReference>
<dbReference type="AlphaFoldDB" id="A0A0F3MRH2"/>
<dbReference type="Proteomes" id="UP000033475">
    <property type="component" value="Unassembled WGS sequence"/>
</dbReference>
<dbReference type="PATRIC" id="fig|1359196.3.peg.605"/>
<dbReference type="EMBL" id="LANQ01000001">
    <property type="protein sequence ID" value="KJV58246.1"/>
    <property type="molecule type" value="Genomic_DNA"/>
</dbReference>
<proteinExistence type="predicted"/>
<evidence type="ECO:0000313" key="1">
    <source>
        <dbReference type="EMBL" id="KJV58246.1"/>
    </source>
</evidence>
<protein>
    <submittedName>
        <fullName evidence="1">Tetratricopeptide repeat family protein</fullName>
    </submittedName>
</protein>
<name>A0A0F3MRH2_RICFI</name>
<dbReference type="Pfam" id="PF13414">
    <property type="entry name" value="TPR_11"/>
    <property type="match status" value="1"/>
</dbReference>
<gene>
    <name evidence="1" type="ORF">RFEPED_0625</name>
</gene>
<accession>A0A0F3MRH2</accession>
<dbReference type="Gene3D" id="1.25.40.10">
    <property type="entry name" value="Tetratricopeptide repeat domain"/>
    <property type="match status" value="1"/>
</dbReference>